<dbReference type="InterPro" id="IPR015422">
    <property type="entry name" value="PyrdxlP-dep_Trfase_small"/>
</dbReference>
<reference evidence="4 5" key="1">
    <citation type="submission" date="2015-06" db="EMBL/GenBank/DDBJ databases">
        <title>Draft genome of the moderately acidophilic sulfate reducer Candidatus Desulfosporosinus acididurans strain M1.</title>
        <authorList>
            <person name="Poehlein A."/>
            <person name="Petzsch P."/>
            <person name="Johnson B.D."/>
            <person name="Schloemann M."/>
            <person name="Daniel R."/>
            <person name="Muehling M."/>
        </authorList>
    </citation>
    <scope>NUCLEOTIDE SEQUENCE [LARGE SCALE GENOMIC DNA]</scope>
    <source>
        <strain evidence="4 5">M1</strain>
    </source>
</reference>
<dbReference type="CDD" id="cd00609">
    <property type="entry name" value="AAT_like"/>
    <property type="match status" value="1"/>
</dbReference>
<keyword evidence="5" id="KW-1185">Reference proteome</keyword>
<comment type="similarity">
    <text evidence="2">Belongs to the class-I pyridoxal-phosphate-dependent aminotransferase family.</text>
</comment>
<dbReference type="GO" id="GO:0016829">
    <property type="term" value="F:lyase activity"/>
    <property type="evidence" value="ECO:0007669"/>
    <property type="project" value="UniProtKB-KW"/>
</dbReference>
<evidence type="ECO:0000256" key="2">
    <source>
        <dbReference type="RuleBase" id="RU000481"/>
    </source>
</evidence>
<dbReference type="GO" id="GO:0006520">
    <property type="term" value="P:amino acid metabolic process"/>
    <property type="evidence" value="ECO:0007669"/>
    <property type="project" value="TreeGrafter"/>
</dbReference>
<feature type="domain" description="Aminotransferase class I/classII large" evidence="3">
    <location>
        <begin position="200"/>
        <end position="520"/>
    </location>
</feature>
<accession>A0A0J1FQ92</accession>
<dbReference type="Pfam" id="PF00155">
    <property type="entry name" value="Aminotran_1_2"/>
    <property type="match status" value="1"/>
</dbReference>
<dbReference type="InterPro" id="IPR015424">
    <property type="entry name" value="PyrdxlP-dep_Trfase"/>
</dbReference>
<comment type="caution">
    <text evidence="4">The sequence shown here is derived from an EMBL/GenBank/DDBJ whole genome shotgun (WGS) entry which is preliminary data.</text>
</comment>
<dbReference type="NCBIfam" id="NF006755">
    <property type="entry name" value="PRK09275.1"/>
    <property type="match status" value="1"/>
</dbReference>
<dbReference type="EMBL" id="LDZY01000008">
    <property type="protein sequence ID" value="KLU65482.1"/>
    <property type="molecule type" value="Genomic_DNA"/>
</dbReference>
<dbReference type="GO" id="GO:0030170">
    <property type="term" value="F:pyridoxal phosphate binding"/>
    <property type="evidence" value="ECO:0007669"/>
    <property type="project" value="InterPro"/>
</dbReference>
<name>A0A0J1FQ92_9FIRM</name>
<keyword evidence="2 4" id="KW-0808">Transferase</keyword>
<comment type="cofactor">
    <cofactor evidence="2">
        <name>pyridoxal 5'-phosphate</name>
        <dbReference type="ChEBI" id="CHEBI:597326"/>
    </cofactor>
</comment>
<evidence type="ECO:0000313" key="4">
    <source>
        <dbReference type="EMBL" id="KLU65482.1"/>
    </source>
</evidence>
<sequence length="552" mass="63295">MITINNNQTRRKMEMKYENLSPFELKNKLIALADKHHDTSLWAMLNAGRGNPNWIAATPREAFFSLGHFAIEETRNTWKDKDLAGMPQKEGIALRFKNYLEKHPEAPGVKLLENVLAYGTQKMGFEPDPWIHELVDGIVGDNYPVPDRMLQHLEQVVHNYLIQEMCDGNPPAGRYDLFAVEGGTAAMCYIFDSLIANKLLSKGDKIALMVPTFTPYLEIPHLSRYQFEVIKINATEMDEEGNHLWQYPNSELDQLKDPHVKALFTVNPSNPPSVALKTESKDYLTEIVQHHNPNLMIITDDVYGTFVNGFRSLMADLPFNTLGVYSFSKYFGATGWRLGVIALHQDNVYDHLLHELPHAKIEELTERYESVSLYPSKIRFIDRMVADSRQVALNHTAGLSTPQQVQMGLFALFCILDHENRYKKLTREICRRRQKLLFEGFDRSLPDNPYNAAYYSQIDLAIWAKQKYGDEFVQYLQTTYEPTDILFRLAEESSIVLLNGGGFGGPEWSIRTSLANLNDEAYCEIGKTVKKTFEKYASAWREQKESENNSQN</sequence>
<dbReference type="Gene3D" id="3.90.1150.10">
    <property type="entry name" value="Aspartate Aminotransferase, domain 1"/>
    <property type="match status" value="1"/>
</dbReference>
<keyword evidence="2 4" id="KW-0032">Aminotransferase</keyword>
<evidence type="ECO:0000313" key="5">
    <source>
        <dbReference type="Proteomes" id="UP000036356"/>
    </source>
</evidence>
<dbReference type="PROSITE" id="PS00105">
    <property type="entry name" value="AA_TRANSFER_CLASS_1"/>
    <property type="match status" value="1"/>
</dbReference>
<keyword evidence="1" id="KW-0663">Pyridoxal phosphate</keyword>
<protein>
    <recommendedName>
        <fullName evidence="2">Aminotransferase</fullName>
        <ecNumber evidence="2">2.6.1.-</ecNumber>
    </recommendedName>
</protein>
<gene>
    <name evidence="4" type="primary">asD</name>
    <name evidence="4" type="ORF">DEAC_c26190</name>
</gene>
<dbReference type="PANTHER" id="PTHR43795:SF2">
    <property type="entry name" value="BIFUNCTIONAL ASPARTATE AMINOTRANSFERASE AND GLUTAMATE_ASPARTATE-PREPHENATE AMINOTRANSFERASE"/>
    <property type="match status" value="1"/>
</dbReference>
<dbReference type="InterPro" id="IPR015421">
    <property type="entry name" value="PyrdxlP-dep_Trfase_major"/>
</dbReference>
<dbReference type="Gene3D" id="3.40.640.10">
    <property type="entry name" value="Type I PLP-dependent aspartate aminotransferase-like (Major domain)"/>
    <property type="match status" value="1"/>
</dbReference>
<keyword evidence="4" id="KW-0456">Lyase</keyword>
<dbReference type="InterPro" id="IPR004839">
    <property type="entry name" value="Aminotransferase_I/II_large"/>
</dbReference>
<dbReference type="RefSeq" id="WP_152671400.1">
    <property type="nucleotide sequence ID" value="NZ_LDZY01000008.1"/>
</dbReference>
<dbReference type="AlphaFoldDB" id="A0A0J1FQ92"/>
<dbReference type="InterPro" id="IPR022518">
    <property type="entry name" value="Aspartate_4-decarboxylase"/>
</dbReference>
<dbReference type="NCBIfam" id="TIGR03801">
    <property type="entry name" value="asp_4_decarbox"/>
    <property type="match status" value="1"/>
</dbReference>
<dbReference type="STRING" id="476652.DEAC_c26190"/>
<dbReference type="PATRIC" id="fig|476652.3.peg.2740"/>
<dbReference type="InterPro" id="IPR050478">
    <property type="entry name" value="Ethylene_sulfur-biosynth"/>
</dbReference>
<dbReference type="InterPro" id="IPR004838">
    <property type="entry name" value="NHTrfase_class1_PyrdxlP-BS"/>
</dbReference>
<evidence type="ECO:0000259" key="3">
    <source>
        <dbReference type="Pfam" id="PF00155"/>
    </source>
</evidence>
<dbReference type="EC" id="2.6.1.-" evidence="2"/>
<evidence type="ECO:0000256" key="1">
    <source>
        <dbReference type="ARBA" id="ARBA00022898"/>
    </source>
</evidence>
<dbReference type="Proteomes" id="UP000036356">
    <property type="component" value="Unassembled WGS sequence"/>
</dbReference>
<organism evidence="4 5">
    <name type="scientific">Desulfosporosinus acididurans</name>
    <dbReference type="NCBI Taxonomy" id="476652"/>
    <lineage>
        <taxon>Bacteria</taxon>
        <taxon>Bacillati</taxon>
        <taxon>Bacillota</taxon>
        <taxon>Clostridia</taxon>
        <taxon>Eubacteriales</taxon>
        <taxon>Desulfitobacteriaceae</taxon>
        <taxon>Desulfosporosinus</taxon>
    </lineage>
</organism>
<dbReference type="GO" id="GO:0008483">
    <property type="term" value="F:transaminase activity"/>
    <property type="evidence" value="ECO:0007669"/>
    <property type="project" value="UniProtKB-KW"/>
</dbReference>
<dbReference type="Gene3D" id="1.10.20.110">
    <property type="match status" value="1"/>
</dbReference>
<dbReference type="PANTHER" id="PTHR43795">
    <property type="entry name" value="BIFUNCTIONAL ASPARTATE AMINOTRANSFERASE AND GLUTAMATE/ASPARTATE-PREPHENATE AMINOTRANSFERASE-RELATED"/>
    <property type="match status" value="1"/>
</dbReference>
<dbReference type="SUPFAM" id="SSF53383">
    <property type="entry name" value="PLP-dependent transferases"/>
    <property type="match status" value="1"/>
</dbReference>
<proteinExistence type="inferred from homology"/>